<organism evidence="1 2">
    <name type="scientific">Kroppenstedtia sanguinis</name>
    <dbReference type="NCBI Taxonomy" id="1380684"/>
    <lineage>
        <taxon>Bacteria</taxon>
        <taxon>Bacillati</taxon>
        <taxon>Bacillota</taxon>
        <taxon>Bacilli</taxon>
        <taxon>Bacillales</taxon>
        <taxon>Thermoactinomycetaceae</taxon>
        <taxon>Kroppenstedtia</taxon>
    </lineage>
</organism>
<proteinExistence type="predicted"/>
<dbReference type="SUPFAM" id="SSF53254">
    <property type="entry name" value="Phosphoglycerate mutase-like"/>
    <property type="match status" value="1"/>
</dbReference>
<dbReference type="InterPro" id="IPR029033">
    <property type="entry name" value="His_PPase_superfam"/>
</dbReference>
<dbReference type="Gene3D" id="3.40.50.1240">
    <property type="entry name" value="Phosphoglycerate mutase-like"/>
    <property type="match status" value="1"/>
</dbReference>
<dbReference type="EMBL" id="JBHTNU010000024">
    <property type="protein sequence ID" value="MFD1428442.1"/>
    <property type="molecule type" value="Genomic_DNA"/>
</dbReference>
<dbReference type="InterPro" id="IPR013078">
    <property type="entry name" value="His_Pase_superF_clade-1"/>
</dbReference>
<dbReference type="RefSeq" id="WP_380167348.1">
    <property type="nucleotide sequence ID" value="NZ_JBHTNU010000024.1"/>
</dbReference>
<comment type="caution">
    <text evidence="1">The sequence shown here is derived from an EMBL/GenBank/DDBJ whole genome shotgun (WGS) entry which is preliminary data.</text>
</comment>
<dbReference type="PANTHER" id="PTHR48100:SF1">
    <property type="entry name" value="HISTIDINE PHOSPHATASE FAMILY PROTEIN-RELATED"/>
    <property type="match status" value="1"/>
</dbReference>
<dbReference type="InterPro" id="IPR050275">
    <property type="entry name" value="PGM_Phosphatase"/>
</dbReference>
<dbReference type="CDD" id="cd07067">
    <property type="entry name" value="HP_PGM_like"/>
    <property type="match status" value="1"/>
</dbReference>
<dbReference type="Proteomes" id="UP001597282">
    <property type="component" value="Unassembled WGS sequence"/>
</dbReference>
<accession>A0ABW4CCF4</accession>
<protein>
    <submittedName>
        <fullName evidence="1">Histidine phosphatase family protein</fullName>
    </submittedName>
</protein>
<name>A0ABW4CCF4_9BACL</name>
<sequence length="176" mass="19691">MKIYLIRHGQATGQACEADLTEAGERQAESLAEFLAPLAPEAVWSSPFRRAVRTAAPLARRRALPLQTDERLSEWGLAGQLREDWLERLQEAFADPDRCLPGGESGHMAMTRGLSVLEDIAQIKAARVAVITHGGLLTLLLHHFDSGYGFAEWQRLTTPDLFEVDWQCSGVRRIWQ</sequence>
<dbReference type="PANTHER" id="PTHR48100">
    <property type="entry name" value="BROAD-SPECIFICITY PHOSPHATASE YOR283W-RELATED"/>
    <property type="match status" value="1"/>
</dbReference>
<dbReference type="SMART" id="SM00855">
    <property type="entry name" value="PGAM"/>
    <property type="match status" value="1"/>
</dbReference>
<gene>
    <name evidence="1" type="ORF">ACFQ4Y_16200</name>
</gene>
<evidence type="ECO:0000313" key="2">
    <source>
        <dbReference type="Proteomes" id="UP001597282"/>
    </source>
</evidence>
<reference evidence="2" key="1">
    <citation type="journal article" date="2019" name="Int. J. Syst. Evol. Microbiol.">
        <title>The Global Catalogue of Microorganisms (GCM) 10K type strain sequencing project: providing services to taxonomists for standard genome sequencing and annotation.</title>
        <authorList>
            <consortium name="The Broad Institute Genomics Platform"/>
            <consortium name="The Broad Institute Genome Sequencing Center for Infectious Disease"/>
            <person name="Wu L."/>
            <person name="Ma J."/>
        </authorList>
    </citation>
    <scope>NUCLEOTIDE SEQUENCE [LARGE SCALE GENOMIC DNA]</scope>
    <source>
        <strain evidence="2">S1</strain>
    </source>
</reference>
<keyword evidence="2" id="KW-1185">Reference proteome</keyword>
<evidence type="ECO:0000313" key="1">
    <source>
        <dbReference type="EMBL" id="MFD1428442.1"/>
    </source>
</evidence>
<dbReference type="Pfam" id="PF00300">
    <property type="entry name" value="His_Phos_1"/>
    <property type="match status" value="1"/>
</dbReference>